<evidence type="ECO:0000313" key="5">
    <source>
        <dbReference type="EMBL" id="ELW64386.1"/>
    </source>
</evidence>
<dbReference type="GO" id="GO:0005524">
    <property type="term" value="F:ATP binding"/>
    <property type="evidence" value="ECO:0007669"/>
    <property type="project" value="UniProtKB-KW"/>
</dbReference>
<reference evidence="6" key="1">
    <citation type="submission" date="2012-07" db="EMBL/GenBank/DDBJ databases">
        <title>Genome of the Chinese tree shrew, a rising model animal genetically related to primates.</title>
        <authorList>
            <person name="Zhang G."/>
            <person name="Fan Y."/>
            <person name="Yao Y."/>
            <person name="Huang Z."/>
        </authorList>
    </citation>
    <scope>NUCLEOTIDE SEQUENCE [LARGE SCALE GENOMIC DNA]</scope>
</reference>
<evidence type="ECO:0000256" key="3">
    <source>
        <dbReference type="ARBA" id="ARBA00022840"/>
    </source>
</evidence>
<reference evidence="6" key="2">
    <citation type="journal article" date="2013" name="Nat. Commun.">
        <title>Genome of the Chinese tree shrew.</title>
        <authorList>
            <person name="Fan Y."/>
            <person name="Huang Z.Y."/>
            <person name="Cao C.C."/>
            <person name="Chen C.S."/>
            <person name="Chen Y.X."/>
            <person name="Fan D.D."/>
            <person name="He J."/>
            <person name="Hou H.L."/>
            <person name="Hu L."/>
            <person name="Hu X.T."/>
            <person name="Jiang X.T."/>
            <person name="Lai R."/>
            <person name="Lang Y.S."/>
            <person name="Liang B."/>
            <person name="Liao S.G."/>
            <person name="Mu D."/>
            <person name="Ma Y.Y."/>
            <person name="Niu Y.Y."/>
            <person name="Sun X.Q."/>
            <person name="Xia J.Q."/>
            <person name="Xiao J."/>
            <person name="Xiong Z.Q."/>
            <person name="Xu L."/>
            <person name="Yang L."/>
            <person name="Zhang Y."/>
            <person name="Zhao W."/>
            <person name="Zhao X.D."/>
            <person name="Zheng Y.T."/>
            <person name="Zhou J.M."/>
            <person name="Zhu Y.B."/>
            <person name="Zhang G.J."/>
            <person name="Wang J."/>
            <person name="Yao Y.G."/>
        </authorList>
    </citation>
    <scope>NUCLEOTIDE SEQUENCE [LARGE SCALE GENOMIC DNA]</scope>
</reference>
<organism evidence="5 6">
    <name type="scientific">Tupaia chinensis</name>
    <name type="common">Chinese tree shrew</name>
    <name type="synonym">Tupaia belangeri chinensis</name>
    <dbReference type="NCBI Taxonomy" id="246437"/>
    <lineage>
        <taxon>Eukaryota</taxon>
        <taxon>Metazoa</taxon>
        <taxon>Chordata</taxon>
        <taxon>Craniata</taxon>
        <taxon>Vertebrata</taxon>
        <taxon>Euteleostomi</taxon>
        <taxon>Mammalia</taxon>
        <taxon>Eutheria</taxon>
        <taxon>Euarchontoglires</taxon>
        <taxon>Scandentia</taxon>
        <taxon>Tupaiidae</taxon>
        <taxon>Tupaia</taxon>
    </lineage>
</organism>
<keyword evidence="2" id="KW-0547">Nucleotide-binding</keyword>
<dbReference type="Gene3D" id="3.30.260.10">
    <property type="entry name" value="TCP-1-like chaperonin intermediate domain"/>
    <property type="match status" value="1"/>
</dbReference>
<dbReference type="InterPro" id="IPR027410">
    <property type="entry name" value="TCP-1-like_intermed_sf"/>
</dbReference>
<keyword evidence="6" id="KW-1185">Reference proteome</keyword>
<dbReference type="InterPro" id="IPR002423">
    <property type="entry name" value="Cpn60/GroEL/TCP-1"/>
</dbReference>
<dbReference type="InterPro" id="IPR017998">
    <property type="entry name" value="Chaperone_TCP-1"/>
</dbReference>
<accession>L9KNL1</accession>
<dbReference type="SUPFAM" id="SSF48592">
    <property type="entry name" value="GroEL equatorial domain-like"/>
    <property type="match status" value="1"/>
</dbReference>
<dbReference type="GO" id="GO:0016887">
    <property type="term" value="F:ATP hydrolysis activity"/>
    <property type="evidence" value="ECO:0007669"/>
    <property type="project" value="InterPro"/>
</dbReference>
<dbReference type="PROSITE" id="PS00995">
    <property type="entry name" value="TCP1_3"/>
    <property type="match status" value="1"/>
</dbReference>
<dbReference type="FunFam" id="3.30.260.10:FF:000049">
    <property type="entry name" value="T-complex protein 1 subunit eta"/>
    <property type="match status" value="1"/>
</dbReference>
<dbReference type="InterPro" id="IPR027413">
    <property type="entry name" value="GROEL-like_equatorial_sf"/>
</dbReference>
<dbReference type="Pfam" id="PF00118">
    <property type="entry name" value="Cpn60_TCP1"/>
    <property type="match status" value="1"/>
</dbReference>
<evidence type="ECO:0000256" key="4">
    <source>
        <dbReference type="ARBA" id="ARBA00023186"/>
    </source>
</evidence>
<dbReference type="SUPFAM" id="SSF54849">
    <property type="entry name" value="GroEL-intermediate domain like"/>
    <property type="match status" value="1"/>
</dbReference>
<dbReference type="PANTHER" id="PTHR11353">
    <property type="entry name" value="CHAPERONIN"/>
    <property type="match status" value="1"/>
</dbReference>
<proteinExistence type="inferred from homology"/>
<evidence type="ECO:0000256" key="2">
    <source>
        <dbReference type="ARBA" id="ARBA00022741"/>
    </source>
</evidence>
<dbReference type="EMBL" id="KB320734">
    <property type="protein sequence ID" value="ELW64386.1"/>
    <property type="molecule type" value="Genomic_DNA"/>
</dbReference>
<dbReference type="InterPro" id="IPR002194">
    <property type="entry name" value="Chaperonin_TCP-1_CS"/>
</dbReference>
<protein>
    <submittedName>
        <fullName evidence="5">T-complex protein 1 subunit eta</fullName>
    </submittedName>
</protein>
<dbReference type="AlphaFoldDB" id="L9KNL1"/>
<evidence type="ECO:0000256" key="1">
    <source>
        <dbReference type="ARBA" id="ARBA00008020"/>
    </source>
</evidence>
<dbReference type="GO" id="GO:0140662">
    <property type="term" value="F:ATP-dependent protein folding chaperone"/>
    <property type="evidence" value="ECO:0007669"/>
    <property type="project" value="InterPro"/>
</dbReference>
<dbReference type="InParanoid" id="L9KNL1"/>
<dbReference type="Proteomes" id="UP000011518">
    <property type="component" value="Unassembled WGS sequence"/>
</dbReference>
<sequence length="131" mass="14597">MCGKCNRQKAETSVDIAKSQDAEVGDGTTSVKPHMEKGLHPQIIIRAFHTATQLVVNKIREIAVTMKKQNEVEKRMLLEKCAMTALSSKLINQQKAFFAKMVVDVVMLLDDLLQLKMIGIKKVQDGALEES</sequence>
<keyword evidence="4" id="KW-0143">Chaperone</keyword>
<keyword evidence="3" id="KW-0067">ATP-binding</keyword>
<evidence type="ECO:0000313" key="6">
    <source>
        <dbReference type="Proteomes" id="UP000011518"/>
    </source>
</evidence>
<dbReference type="GO" id="GO:0051082">
    <property type="term" value="F:unfolded protein binding"/>
    <property type="evidence" value="ECO:0007669"/>
    <property type="project" value="InterPro"/>
</dbReference>
<comment type="similarity">
    <text evidence="1">Belongs to the TCP-1 chaperonin family.</text>
</comment>
<gene>
    <name evidence="5" type="ORF">TREES_T100013186</name>
</gene>
<dbReference type="Gene3D" id="1.10.560.10">
    <property type="entry name" value="GroEL-like equatorial domain"/>
    <property type="match status" value="1"/>
</dbReference>
<dbReference type="STRING" id="246437.L9KNL1"/>
<name>L9KNL1_TUPCH</name>